<keyword evidence="3 9" id="KW-0540">Nuclease</keyword>
<reference evidence="10" key="1">
    <citation type="journal article" date="2021" name="PeerJ">
        <title>Extensive microbial diversity within the chicken gut microbiome revealed by metagenomics and culture.</title>
        <authorList>
            <person name="Gilroy R."/>
            <person name="Ravi A."/>
            <person name="Getino M."/>
            <person name="Pursley I."/>
            <person name="Horton D.L."/>
            <person name="Alikhan N.F."/>
            <person name="Baker D."/>
            <person name="Gharbi K."/>
            <person name="Hall N."/>
            <person name="Watson M."/>
            <person name="Adriaenssens E.M."/>
            <person name="Foster-Nyarko E."/>
            <person name="Jarju S."/>
            <person name="Secka A."/>
            <person name="Antonio M."/>
            <person name="Oren A."/>
            <person name="Chaudhuri R.R."/>
            <person name="La Ragione R."/>
            <person name="Hildebrand F."/>
            <person name="Pallen M.J."/>
        </authorList>
    </citation>
    <scope>NUCLEOTIDE SEQUENCE</scope>
    <source>
        <strain evidence="10">Gambia15-2214</strain>
    </source>
</reference>
<comment type="similarity">
    <text evidence="2 9">Belongs to the CRISPR-associated endoribonuclease Cas2 protein family.</text>
</comment>
<dbReference type="Proteomes" id="UP000823914">
    <property type="component" value="Unassembled WGS sequence"/>
</dbReference>
<organism evidence="10 11">
    <name type="scientific">Candidatus Treponema excrementipullorum</name>
    <dbReference type="NCBI Taxonomy" id="2838768"/>
    <lineage>
        <taxon>Bacteria</taxon>
        <taxon>Pseudomonadati</taxon>
        <taxon>Spirochaetota</taxon>
        <taxon>Spirochaetia</taxon>
        <taxon>Spirochaetales</taxon>
        <taxon>Treponemataceae</taxon>
        <taxon>Treponema</taxon>
    </lineage>
</organism>
<dbReference type="NCBIfam" id="TIGR01573">
    <property type="entry name" value="cas2"/>
    <property type="match status" value="1"/>
</dbReference>
<keyword evidence="6 9" id="KW-0378">Hydrolase</keyword>
<keyword evidence="8 9" id="KW-0051">Antiviral defense</keyword>
<dbReference type="EC" id="3.1.-.-" evidence="9"/>
<protein>
    <recommendedName>
        <fullName evidence="9">CRISPR-associated endoribonuclease Cas2</fullName>
        <ecNumber evidence="9">3.1.-.-</ecNumber>
    </recommendedName>
</protein>
<evidence type="ECO:0000256" key="7">
    <source>
        <dbReference type="ARBA" id="ARBA00022842"/>
    </source>
</evidence>
<dbReference type="GO" id="GO:0016787">
    <property type="term" value="F:hydrolase activity"/>
    <property type="evidence" value="ECO:0007669"/>
    <property type="project" value="UniProtKB-KW"/>
</dbReference>
<name>A0A9E2NZP8_9SPIR</name>
<dbReference type="InterPro" id="IPR019199">
    <property type="entry name" value="Virulence_VapD/CRISPR_Cas2"/>
</dbReference>
<dbReference type="SUPFAM" id="SSF143430">
    <property type="entry name" value="TTP0101/SSO1404-like"/>
    <property type="match status" value="1"/>
</dbReference>
<dbReference type="HAMAP" id="MF_01471">
    <property type="entry name" value="Cas2"/>
    <property type="match status" value="1"/>
</dbReference>
<dbReference type="EMBL" id="JAHLFV010000190">
    <property type="protein sequence ID" value="MBU3850520.1"/>
    <property type="molecule type" value="Genomic_DNA"/>
</dbReference>
<feature type="binding site" evidence="9">
    <location>
        <position position="8"/>
    </location>
    <ligand>
        <name>Mg(2+)</name>
        <dbReference type="ChEBI" id="CHEBI:18420"/>
        <note>catalytic</note>
    </ligand>
</feature>
<evidence type="ECO:0000256" key="9">
    <source>
        <dbReference type="HAMAP-Rule" id="MF_01471"/>
    </source>
</evidence>
<evidence type="ECO:0000256" key="4">
    <source>
        <dbReference type="ARBA" id="ARBA00022723"/>
    </source>
</evidence>
<comment type="subunit">
    <text evidence="9">Homodimer, forms a heterotetramer with a Cas1 homodimer.</text>
</comment>
<dbReference type="AlphaFoldDB" id="A0A9E2NZP8"/>
<evidence type="ECO:0000256" key="3">
    <source>
        <dbReference type="ARBA" id="ARBA00022722"/>
    </source>
</evidence>
<keyword evidence="4 9" id="KW-0479">Metal-binding</keyword>
<evidence type="ECO:0000256" key="1">
    <source>
        <dbReference type="ARBA" id="ARBA00001946"/>
    </source>
</evidence>
<sequence length="101" mass="11717">MWLLVGFDISTITKADIRKANNFRNDLLKLGFTRLQLSFYAYYCDSKEKAERISKEVGKLVPNNGHVTVFFLTDRQFGMTQNYFGGLRKDLDEPEQGILLF</sequence>
<evidence type="ECO:0000313" key="10">
    <source>
        <dbReference type="EMBL" id="MBU3850520.1"/>
    </source>
</evidence>
<evidence type="ECO:0000256" key="5">
    <source>
        <dbReference type="ARBA" id="ARBA00022759"/>
    </source>
</evidence>
<dbReference type="GO" id="GO:0043571">
    <property type="term" value="P:maintenance of CRISPR repeat elements"/>
    <property type="evidence" value="ECO:0007669"/>
    <property type="project" value="UniProtKB-UniRule"/>
</dbReference>
<dbReference type="GO" id="GO:0004521">
    <property type="term" value="F:RNA endonuclease activity"/>
    <property type="evidence" value="ECO:0007669"/>
    <property type="project" value="InterPro"/>
</dbReference>
<keyword evidence="5 9" id="KW-0255">Endonuclease</keyword>
<evidence type="ECO:0000256" key="8">
    <source>
        <dbReference type="ARBA" id="ARBA00023118"/>
    </source>
</evidence>
<comment type="function">
    <text evidence="9">CRISPR (clustered regularly interspaced short palindromic repeat), is an adaptive immune system that provides protection against mobile genetic elements (viruses, transposable elements and conjugative plasmids). CRISPR clusters contain sequences complementary to antecedent mobile elements and target invading nucleic acids. CRISPR clusters are transcribed and processed into CRISPR RNA (crRNA). Functions as a ssRNA-specific endoribonuclease. Involved in the integration of spacer DNA into the CRISPR cassette.</text>
</comment>
<accession>A0A9E2NZP8</accession>
<dbReference type="GO" id="GO:0046872">
    <property type="term" value="F:metal ion binding"/>
    <property type="evidence" value="ECO:0007669"/>
    <property type="project" value="UniProtKB-UniRule"/>
</dbReference>
<reference evidence="10" key="2">
    <citation type="submission" date="2021-04" db="EMBL/GenBank/DDBJ databases">
        <authorList>
            <person name="Gilroy R."/>
        </authorList>
    </citation>
    <scope>NUCLEOTIDE SEQUENCE</scope>
    <source>
        <strain evidence="10">Gambia15-2214</strain>
    </source>
</reference>
<proteinExistence type="inferred from homology"/>
<keyword evidence="7 9" id="KW-0460">Magnesium</keyword>
<dbReference type="InterPro" id="IPR021127">
    <property type="entry name" value="CRISPR_associated_Cas2"/>
</dbReference>
<dbReference type="Pfam" id="PF09827">
    <property type="entry name" value="CRISPR_Cas2"/>
    <property type="match status" value="1"/>
</dbReference>
<evidence type="ECO:0000313" key="11">
    <source>
        <dbReference type="Proteomes" id="UP000823914"/>
    </source>
</evidence>
<comment type="cofactor">
    <cofactor evidence="1 9">
        <name>Mg(2+)</name>
        <dbReference type="ChEBI" id="CHEBI:18420"/>
    </cofactor>
</comment>
<dbReference type="GO" id="GO:0051607">
    <property type="term" value="P:defense response to virus"/>
    <property type="evidence" value="ECO:0007669"/>
    <property type="project" value="UniProtKB-UniRule"/>
</dbReference>
<evidence type="ECO:0000256" key="6">
    <source>
        <dbReference type="ARBA" id="ARBA00022801"/>
    </source>
</evidence>
<comment type="caution">
    <text evidence="10">The sequence shown here is derived from an EMBL/GenBank/DDBJ whole genome shotgun (WGS) entry which is preliminary data.</text>
</comment>
<gene>
    <name evidence="9 10" type="primary">cas2</name>
    <name evidence="10" type="ORF">IAA16_08145</name>
</gene>
<evidence type="ECO:0000256" key="2">
    <source>
        <dbReference type="ARBA" id="ARBA00009959"/>
    </source>
</evidence>